<accession>A0A975DBK7</accession>
<sequence length="280" mass="32516">MKKFSSYTHWTTEFAAQGCFDDINQMAAFDEWQQWPSCKALDSLLPYEVTNNNNKLIQFVEQRPDQDYSAVDYETQIYDTGKVPTRSQSWHDIFGALVWSMFPLSKAKINELHVKDIRSHGAETRSKLRNALTLFDECGVVIVTKNQDVLEQLRNHQWEEALWQNRELWHQKSEQGVAVYQFGHANYEMLTKPFVGLTGKWICVDASAEILSLPKNVQYRILDQKLNALLTEGLLSDNSKMSPLPLLGVPGWHTDNEDKAYYENTDYFRPKRQTNVNEKD</sequence>
<evidence type="ECO:0000313" key="2">
    <source>
        <dbReference type="Proteomes" id="UP000682739"/>
    </source>
</evidence>
<evidence type="ECO:0000313" key="1">
    <source>
        <dbReference type="EMBL" id="QTH63933.1"/>
    </source>
</evidence>
<dbReference type="InterPro" id="IPR021390">
    <property type="entry name" value="DUF3025"/>
</dbReference>
<dbReference type="Proteomes" id="UP000682739">
    <property type="component" value="Chromosome"/>
</dbReference>
<proteinExistence type="predicted"/>
<dbReference type="RefSeq" id="WP_208831988.1">
    <property type="nucleotide sequence ID" value="NZ_CP072110.1"/>
</dbReference>
<protein>
    <submittedName>
        <fullName evidence="1">DUF3025 domain-containing protein</fullName>
    </submittedName>
</protein>
<dbReference type="EMBL" id="CP072110">
    <property type="protein sequence ID" value="QTH63933.1"/>
    <property type="molecule type" value="Genomic_DNA"/>
</dbReference>
<dbReference type="AlphaFoldDB" id="A0A975DBK7"/>
<gene>
    <name evidence="1" type="ORF">J1N51_00070</name>
</gene>
<reference evidence="1" key="1">
    <citation type="submission" date="2021-03" db="EMBL/GenBank/DDBJ databases">
        <title>Description of Psychrosphaera ytuae sp. nov. isolated from deep sea sediment of South China Sea.</title>
        <authorList>
            <person name="Zhang J."/>
            <person name="Xu X.-D."/>
        </authorList>
    </citation>
    <scope>NUCLEOTIDE SEQUENCE</scope>
    <source>
        <strain evidence="1">MTZ26</strain>
    </source>
</reference>
<dbReference type="Pfam" id="PF11227">
    <property type="entry name" value="DUF3025"/>
    <property type="match status" value="1"/>
</dbReference>
<keyword evidence="2" id="KW-1185">Reference proteome</keyword>
<organism evidence="1 2">
    <name type="scientific">Psychrosphaera ytuae</name>
    <dbReference type="NCBI Taxonomy" id="2820710"/>
    <lineage>
        <taxon>Bacteria</taxon>
        <taxon>Pseudomonadati</taxon>
        <taxon>Pseudomonadota</taxon>
        <taxon>Gammaproteobacteria</taxon>
        <taxon>Alteromonadales</taxon>
        <taxon>Pseudoalteromonadaceae</taxon>
        <taxon>Psychrosphaera</taxon>
    </lineage>
</organism>
<dbReference type="KEGG" id="psym:J1N51_00070"/>
<name>A0A975DBK7_9GAMM</name>